<evidence type="ECO:0000313" key="2">
    <source>
        <dbReference type="Proteomes" id="UP001153555"/>
    </source>
</evidence>
<proteinExistence type="predicted"/>
<organism evidence="1 2">
    <name type="scientific">Striga hermonthica</name>
    <name type="common">Purple witchweed</name>
    <name type="synonym">Buchnera hermonthica</name>
    <dbReference type="NCBI Taxonomy" id="68872"/>
    <lineage>
        <taxon>Eukaryota</taxon>
        <taxon>Viridiplantae</taxon>
        <taxon>Streptophyta</taxon>
        <taxon>Embryophyta</taxon>
        <taxon>Tracheophyta</taxon>
        <taxon>Spermatophyta</taxon>
        <taxon>Magnoliopsida</taxon>
        <taxon>eudicotyledons</taxon>
        <taxon>Gunneridae</taxon>
        <taxon>Pentapetalae</taxon>
        <taxon>asterids</taxon>
        <taxon>lamiids</taxon>
        <taxon>Lamiales</taxon>
        <taxon>Orobanchaceae</taxon>
        <taxon>Buchnereae</taxon>
        <taxon>Striga</taxon>
    </lineage>
</organism>
<accession>A0A9N7N046</accession>
<reference evidence="1" key="1">
    <citation type="submission" date="2019-12" db="EMBL/GenBank/DDBJ databases">
        <authorList>
            <person name="Scholes J."/>
        </authorList>
    </citation>
    <scope>NUCLEOTIDE SEQUENCE</scope>
</reference>
<name>A0A9N7N046_STRHE</name>
<dbReference type="Proteomes" id="UP001153555">
    <property type="component" value="Unassembled WGS sequence"/>
</dbReference>
<dbReference type="AlphaFoldDB" id="A0A9N7N046"/>
<dbReference type="OrthoDB" id="911412at2759"/>
<comment type="caution">
    <text evidence="1">The sequence shown here is derived from an EMBL/GenBank/DDBJ whole genome shotgun (WGS) entry which is preliminary data.</text>
</comment>
<dbReference type="PANTHER" id="PTHR10492:SF101">
    <property type="entry name" value="ATP-DEPENDENT DNA HELICASE"/>
    <property type="match status" value="1"/>
</dbReference>
<protein>
    <submittedName>
        <fullName evidence="1">Uncharacterized protein</fullName>
    </submittedName>
</protein>
<dbReference type="EMBL" id="CACSLK010018944">
    <property type="protein sequence ID" value="CAA0819394.1"/>
    <property type="molecule type" value="Genomic_DNA"/>
</dbReference>
<dbReference type="PANTHER" id="PTHR10492">
    <property type="match status" value="1"/>
</dbReference>
<feature type="non-terminal residue" evidence="1">
    <location>
        <position position="1"/>
    </location>
</feature>
<keyword evidence="2" id="KW-1185">Reference proteome</keyword>
<feature type="non-terminal residue" evidence="1">
    <location>
        <position position="169"/>
    </location>
</feature>
<sequence>SQESMFLAWFECNKKYPHARTLTYAELPTHFVWKREKNFWSPRIKQLSVGRLDYVPPGAGELHYLSIMLHHSRGPLCHEDIRTIGNIVYPTFKDACYSLGLLDDDKEYIDGIIEASFWASPQFLRKLFASLLFSDSVSRPEYVWKNTWSVLADDILYRQRKLLGIQGNI</sequence>
<evidence type="ECO:0000313" key="1">
    <source>
        <dbReference type="EMBL" id="CAA0819394.1"/>
    </source>
</evidence>
<gene>
    <name evidence="1" type="ORF">SHERM_17865</name>
</gene>